<dbReference type="eggNOG" id="ENOG502QQNE">
    <property type="taxonomic scope" value="Eukaryota"/>
</dbReference>
<sequence length="204" mass="23052">SSLALRIGEVLREHDIVRHADRVVLCVSGGVDSVALLHLMVELRQEWALDLHILHFNHGKRAESREEEAFVKDLGAKLGVEVHVRRPTKAFDTSGFQAKARAWRRDEAEKLLDAVAGQVILQGHHADDQTETVLMKMMRGCHVSNIAGMSHRAGNYGRPLLDVSKDELRRYLTSRALEWREDASNADVAFLRNRVRAELVPVLR</sequence>
<feature type="domain" description="tRNA(Ile)-lysidine/2-thiocytidine synthase N-terminal" evidence="7">
    <location>
        <begin position="23"/>
        <end position="197"/>
    </location>
</feature>
<feature type="non-terminal residue" evidence="8">
    <location>
        <position position="1"/>
    </location>
</feature>
<proteinExistence type="inferred from homology"/>
<dbReference type="STRING" id="296587.C1E2C8"/>
<dbReference type="RefSeq" id="XP_002500637.1">
    <property type="nucleotide sequence ID" value="XM_002500591.1"/>
</dbReference>
<evidence type="ECO:0000256" key="6">
    <source>
        <dbReference type="ARBA" id="ARBA00048539"/>
    </source>
</evidence>
<dbReference type="InterPro" id="IPR011063">
    <property type="entry name" value="TilS/TtcA_N"/>
</dbReference>
<evidence type="ECO:0000256" key="3">
    <source>
        <dbReference type="ARBA" id="ARBA00022694"/>
    </source>
</evidence>
<name>C1E2C8_MICCC</name>
<evidence type="ECO:0000256" key="1">
    <source>
        <dbReference type="ARBA" id="ARBA00013267"/>
    </source>
</evidence>
<dbReference type="InParanoid" id="C1E2C8"/>
<keyword evidence="4" id="KW-0547">Nucleotide-binding</keyword>
<accession>C1E2C8</accession>
<evidence type="ECO:0000259" key="7">
    <source>
        <dbReference type="Pfam" id="PF01171"/>
    </source>
</evidence>
<dbReference type="GO" id="GO:0005524">
    <property type="term" value="F:ATP binding"/>
    <property type="evidence" value="ECO:0007669"/>
    <property type="project" value="UniProtKB-KW"/>
</dbReference>
<dbReference type="EC" id="6.3.4.19" evidence="1"/>
<dbReference type="InterPro" id="IPR012094">
    <property type="entry name" value="tRNA_Ile_lys_synt"/>
</dbReference>
<evidence type="ECO:0000256" key="5">
    <source>
        <dbReference type="ARBA" id="ARBA00022840"/>
    </source>
</evidence>
<evidence type="ECO:0000313" key="8">
    <source>
        <dbReference type="EMBL" id="ACO61895.1"/>
    </source>
</evidence>
<keyword evidence="2" id="KW-0436">Ligase</keyword>
<protein>
    <recommendedName>
        <fullName evidence="1">tRNA(Ile)-lysidine synthetase</fullName>
        <ecNumber evidence="1">6.3.4.19</ecNumber>
    </recommendedName>
</protein>
<dbReference type="Gene3D" id="3.40.50.620">
    <property type="entry name" value="HUPs"/>
    <property type="match status" value="1"/>
</dbReference>
<evidence type="ECO:0000256" key="4">
    <source>
        <dbReference type="ARBA" id="ARBA00022741"/>
    </source>
</evidence>
<dbReference type="NCBIfam" id="TIGR02432">
    <property type="entry name" value="lysidine_TilS_N"/>
    <property type="match status" value="1"/>
</dbReference>
<gene>
    <name evidence="8" type="ORF">MICPUN_70401</name>
</gene>
<dbReference type="GO" id="GO:0032267">
    <property type="term" value="F:tRNA(Ile)-lysidine synthase activity"/>
    <property type="evidence" value="ECO:0007669"/>
    <property type="project" value="UniProtKB-EC"/>
</dbReference>
<dbReference type="InterPro" id="IPR012795">
    <property type="entry name" value="tRNA_Ile_lys_synt_N"/>
</dbReference>
<keyword evidence="5" id="KW-0067">ATP-binding</keyword>
<dbReference type="OMA" id="VYACHIN"/>
<organism evidence="8 9">
    <name type="scientific">Micromonas commoda (strain RCC299 / NOUM17 / CCMP2709)</name>
    <name type="common">Picoplanktonic green alga</name>
    <dbReference type="NCBI Taxonomy" id="296587"/>
    <lineage>
        <taxon>Eukaryota</taxon>
        <taxon>Viridiplantae</taxon>
        <taxon>Chlorophyta</taxon>
        <taxon>Mamiellophyceae</taxon>
        <taxon>Mamiellales</taxon>
        <taxon>Mamiellaceae</taxon>
        <taxon>Micromonas</taxon>
    </lineage>
</organism>
<keyword evidence="3" id="KW-0819">tRNA processing</keyword>
<feature type="non-terminal residue" evidence="8">
    <location>
        <position position="204"/>
    </location>
</feature>
<keyword evidence="9" id="KW-1185">Reference proteome</keyword>
<evidence type="ECO:0000313" key="9">
    <source>
        <dbReference type="Proteomes" id="UP000002009"/>
    </source>
</evidence>
<dbReference type="CDD" id="cd01992">
    <property type="entry name" value="TilS_N"/>
    <property type="match status" value="1"/>
</dbReference>
<reference evidence="8 9" key="1">
    <citation type="journal article" date="2009" name="Science">
        <title>Green evolution and dynamic adaptations revealed by genomes of the marine picoeukaryotes Micromonas.</title>
        <authorList>
            <person name="Worden A.Z."/>
            <person name="Lee J.H."/>
            <person name="Mock T."/>
            <person name="Rouze P."/>
            <person name="Simmons M.P."/>
            <person name="Aerts A.L."/>
            <person name="Allen A.E."/>
            <person name="Cuvelier M.L."/>
            <person name="Derelle E."/>
            <person name="Everett M.V."/>
            <person name="Foulon E."/>
            <person name="Grimwood J."/>
            <person name="Gundlach H."/>
            <person name="Henrissat B."/>
            <person name="Napoli C."/>
            <person name="McDonald S.M."/>
            <person name="Parker M.S."/>
            <person name="Rombauts S."/>
            <person name="Salamov A."/>
            <person name="Von Dassow P."/>
            <person name="Badger J.H."/>
            <person name="Coutinho P.M."/>
            <person name="Demir E."/>
            <person name="Dubchak I."/>
            <person name="Gentemann C."/>
            <person name="Eikrem W."/>
            <person name="Gready J.E."/>
            <person name="John U."/>
            <person name="Lanier W."/>
            <person name="Lindquist E.A."/>
            <person name="Lucas S."/>
            <person name="Mayer K.F."/>
            <person name="Moreau H."/>
            <person name="Not F."/>
            <person name="Otillar R."/>
            <person name="Panaud O."/>
            <person name="Pangilinan J."/>
            <person name="Paulsen I."/>
            <person name="Piegu B."/>
            <person name="Poliakov A."/>
            <person name="Robbens S."/>
            <person name="Schmutz J."/>
            <person name="Toulza E."/>
            <person name="Wyss T."/>
            <person name="Zelensky A."/>
            <person name="Zhou K."/>
            <person name="Armbrust E.V."/>
            <person name="Bhattacharya D."/>
            <person name="Goodenough U.W."/>
            <person name="Van de Peer Y."/>
            <person name="Grigoriev I.V."/>
        </authorList>
    </citation>
    <scope>NUCLEOTIDE SEQUENCE [LARGE SCALE GENOMIC DNA]</scope>
    <source>
        <strain evidence="9">RCC299 / NOUM17</strain>
    </source>
</reference>
<evidence type="ECO:0000256" key="2">
    <source>
        <dbReference type="ARBA" id="ARBA00022598"/>
    </source>
</evidence>
<dbReference type="OrthoDB" id="434144at2759"/>
<dbReference type="Pfam" id="PF01171">
    <property type="entry name" value="ATP_bind_3"/>
    <property type="match status" value="1"/>
</dbReference>
<comment type="catalytic activity">
    <reaction evidence="6">
        <text>cytidine(34) in tRNA(Ile2) + L-lysine + ATP = lysidine(34) in tRNA(Ile2) + AMP + diphosphate + H(+)</text>
        <dbReference type="Rhea" id="RHEA:43744"/>
        <dbReference type="Rhea" id="RHEA-COMP:10625"/>
        <dbReference type="Rhea" id="RHEA-COMP:10670"/>
        <dbReference type="ChEBI" id="CHEBI:15378"/>
        <dbReference type="ChEBI" id="CHEBI:30616"/>
        <dbReference type="ChEBI" id="CHEBI:32551"/>
        <dbReference type="ChEBI" id="CHEBI:33019"/>
        <dbReference type="ChEBI" id="CHEBI:82748"/>
        <dbReference type="ChEBI" id="CHEBI:83665"/>
        <dbReference type="ChEBI" id="CHEBI:456215"/>
        <dbReference type="EC" id="6.3.4.19"/>
    </reaction>
</comment>
<dbReference type="HAMAP" id="MF_01161">
    <property type="entry name" value="tRNA_Ile_lys_synt"/>
    <property type="match status" value="1"/>
</dbReference>
<dbReference type="PANTHER" id="PTHR43033">
    <property type="entry name" value="TRNA(ILE)-LYSIDINE SYNTHASE-RELATED"/>
    <property type="match status" value="1"/>
</dbReference>
<dbReference type="EMBL" id="CP001324">
    <property type="protein sequence ID" value="ACO61895.1"/>
    <property type="molecule type" value="Genomic_DNA"/>
</dbReference>
<dbReference type="GO" id="GO:0008033">
    <property type="term" value="P:tRNA processing"/>
    <property type="evidence" value="ECO:0007669"/>
    <property type="project" value="UniProtKB-KW"/>
</dbReference>
<dbReference type="GeneID" id="8242250"/>
<dbReference type="InterPro" id="IPR014729">
    <property type="entry name" value="Rossmann-like_a/b/a_fold"/>
</dbReference>
<dbReference type="AlphaFoldDB" id="C1E2C8"/>
<dbReference type="SUPFAM" id="SSF52402">
    <property type="entry name" value="Adenine nucleotide alpha hydrolases-like"/>
    <property type="match status" value="1"/>
</dbReference>
<dbReference type="Proteomes" id="UP000002009">
    <property type="component" value="Chromosome 3"/>
</dbReference>
<dbReference type="PANTHER" id="PTHR43033:SF1">
    <property type="entry name" value="TRNA(ILE)-LYSIDINE SYNTHASE-RELATED"/>
    <property type="match status" value="1"/>
</dbReference>
<dbReference type="KEGG" id="mis:MICPUN_70401"/>